<dbReference type="PANTHER" id="PTHR43630:SF2">
    <property type="entry name" value="GLYCOSYLTRANSFERASE"/>
    <property type="match status" value="1"/>
</dbReference>
<reference evidence="3 4" key="1">
    <citation type="journal article" date="2010" name="BMC Genomics">
        <title>The complete genome of Zunongwangia profunda SM-A87 reveals its adaptation to the deep-sea environment and ecological role in sedimentary organic nitrogen degradation.</title>
        <authorList>
            <person name="Qin Q.L."/>
            <person name="Zhang X.Y."/>
            <person name="Wang X.M."/>
            <person name="Liu G.M."/>
            <person name="Chen X.L."/>
            <person name="Xie B.B."/>
            <person name="Dang H.Y."/>
            <person name="Zhou B.C."/>
            <person name="Yu J."/>
            <person name="Zhang Y.Z."/>
        </authorList>
    </citation>
    <scope>NUCLEOTIDE SEQUENCE [LARGE SCALE GENOMIC DNA]</scope>
    <source>
        <strain evidence="4">DSM 18752 / CCTCC AB 206139 / SM-A87</strain>
    </source>
</reference>
<dbReference type="STRING" id="655815.ZPR_0561"/>
<dbReference type="Proteomes" id="UP000001654">
    <property type="component" value="Chromosome"/>
</dbReference>
<dbReference type="CDD" id="cd02511">
    <property type="entry name" value="Beta4Glucosyltransferase"/>
    <property type="match status" value="1"/>
</dbReference>
<gene>
    <name evidence="3" type="ordered locus">ZPR_0561</name>
</gene>
<evidence type="ECO:0000313" key="3">
    <source>
        <dbReference type="EMBL" id="ADF50918.1"/>
    </source>
</evidence>
<dbReference type="AlphaFoldDB" id="D5BFH4"/>
<protein>
    <submittedName>
        <fullName evidence="3">Glycosyl transferase, group 2 family</fullName>
    </submittedName>
</protein>
<evidence type="ECO:0000313" key="4">
    <source>
        <dbReference type="Proteomes" id="UP000001654"/>
    </source>
</evidence>
<dbReference type="RefSeq" id="WP_013070071.1">
    <property type="nucleotide sequence ID" value="NC_014041.1"/>
</dbReference>
<dbReference type="GO" id="GO:0016740">
    <property type="term" value="F:transferase activity"/>
    <property type="evidence" value="ECO:0007669"/>
    <property type="project" value="UniProtKB-KW"/>
</dbReference>
<dbReference type="SUPFAM" id="SSF53448">
    <property type="entry name" value="Nucleotide-diphospho-sugar transferases"/>
    <property type="match status" value="1"/>
</dbReference>
<name>D5BFH4_ZUNPS</name>
<proteinExistence type="inferred from homology"/>
<dbReference type="KEGG" id="zpr:ZPR_0561"/>
<dbReference type="PANTHER" id="PTHR43630">
    <property type="entry name" value="POLY-BETA-1,6-N-ACETYL-D-GLUCOSAMINE SYNTHASE"/>
    <property type="match status" value="1"/>
</dbReference>
<dbReference type="Pfam" id="PF00535">
    <property type="entry name" value="Glycos_transf_2"/>
    <property type="match status" value="1"/>
</dbReference>
<dbReference type="CAZy" id="GT2">
    <property type="family name" value="Glycosyltransferase Family 2"/>
</dbReference>
<keyword evidence="3" id="KW-0808">Transferase</keyword>
<comment type="similarity">
    <text evidence="1">Belongs to the glycosyltransferase 2 family. WaaE/KdtX subfamily.</text>
</comment>
<accession>D5BFH4</accession>
<dbReference type="HOGENOM" id="CLU_065962_0_0_10"/>
<dbReference type="InterPro" id="IPR001173">
    <property type="entry name" value="Glyco_trans_2-like"/>
</dbReference>
<keyword evidence="4" id="KW-1185">Reference proteome</keyword>
<evidence type="ECO:0000259" key="2">
    <source>
        <dbReference type="Pfam" id="PF00535"/>
    </source>
</evidence>
<sequence length="271" mass="32104">MKKIPVTVVIPVKNEAKNMDRCMQLVSDFDQILVIDSQSTDATCSIAESYGAEVHQFHWDGQFPKKRNWVLRNLELRNEWILFLDADEYLTPEFRTELQEVIQSQEYNGYWIRFINYFMGQQLKHGDPFQKLPLIRKGTGEYERIKEDSWSHLDMEVHEHPVLEGKVGVMKAPIIHNDFKGLEHYIAKHNAYSSWEAQRFLTLKKEGFVGLNKRQRFKYQLMERGWLPMVYFLGAYIGKLGFLDGKVGYYFSKYKAHYFLQIQTKIKELQS</sequence>
<dbReference type="eggNOG" id="COG0463">
    <property type="taxonomic scope" value="Bacteria"/>
</dbReference>
<dbReference type="InterPro" id="IPR029044">
    <property type="entry name" value="Nucleotide-diphossugar_trans"/>
</dbReference>
<dbReference type="EMBL" id="CP001650">
    <property type="protein sequence ID" value="ADF50918.1"/>
    <property type="molecule type" value="Genomic_DNA"/>
</dbReference>
<organism evidence="3 4">
    <name type="scientific">Zunongwangia profunda (strain DSM 18752 / CCTCC AB 206139 / SM-A87)</name>
    <name type="common">Wangia profunda</name>
    <dbReference type="NCBI Taxonomy" id="655815"/>
    <lineage>
        <taxon>Bacteria</taxon>
        <taxon>Pseudomonadati</taxon>
        <taxon>Bacteroidota</taxon>
        <taxon>Flavobacteriia</taxon>
        <taxon>Flavobacteriales</taxon>
        <taxon>Flavobacteriaceae</taxon>
        <taxon>Zunongwangia</taxon>
    </lineage>
</organism>
<evidence type="ECO:0000256" key="1">
    <source>
        <dbReference type="ARBA" id="ARBA00038494"/>
    </source>
</evidence>
<feature type="domain" description="Glycosyltransferase 2-like" evidence="2">
    <location>
        <begin position="7"/>
        <end position="127"/>
    </location>
</feature>
<dbReference type="Gene3D" id="3.90.550.10">
    <property type="entry name" value="Spore Coat Polysaccharide Biosynthesis Protein SpsA, Chain A"/>
    <property type="match status" value="1"/>
</dbReference>
<dbReference type="OrthoDB" id="9815923at2"/>